<evidence type="ECO:0000313" key="14">
    <source>
        <dbReference type="Proteomes" id="UP000749559"/>
    </source>
</evidence>
<dbReference type="EMBL" id="CAIIXF020000012">
    <property type="protein sequence ID" value="CAH1800797.1"/>
    <property type="molecule type" value="Genomic_DNA"/>
</dbReference>
<evidence type="ECO:0000256" key="5">
    <source>
        <dbReference type="ARBA" id="ARBA00022553"/>
    </source>
</evidence>
<evidence type="ECO:0000256" key="1">
    <source>
        <dbReference type="ARBA" id="ARBA00004123"/>
    </source>
</evidence>
<feature type="compositionally biased region" description="Acidic residues" evidence="12">
    <location>
        <begin position="72"/>
        <end position="83"/>
    </location>
</feature>
<evidence type="ECO:0000256" key="12">
    <source>
        <dbReference type="SAM" id="MobiDB-lite"/>
    </source>
</evidence>
<dbReference type="InterPro" id="IPR007529">
    <property type="entry name" value="Znf_HIT"/>
</dbReference>
<protein>
    <recommendedName>
        <fullName evidence="3">Zinc finger HIT domain-containing protein 3</fullName>
    </recommendedName>
</protein>
<evidence type="ECO:0000256" key="10">
    <source>
        <dbReference type="ARBA" id="ARBA00046946"/>
    </source>
</evidence>
<dbReference type="GO" id="GO:0070761">
    <property type="term" value="C:pre-snoRNP complex"/>
    <property type="evidence" value="ECO:0007669"/>
    <property type="project" value="TreeGrafter"/>
</dbReference>
<comment type="caution">
    <text evidence="13">The sequence shown here is derived from an EMBL/GenBank/DDBJ whole genome shotgun (WGS) entry which is preliminary data.</text>
</comment>
<dbReference type="Gene3D" id="3.30.60.190">
    <property type="match status" value="1"/>
</dbReference>
<feature type="compositionally biased region" description="Polar residues" evidence="12">
    <location>
        <begin position="51"/>
        <end position="61"/>
    </location>
</feature>
<dbReference type="GO" id="GO:0000492">
    <property type="term" value="P:box C/D snoRNP assembly"/>
    <property type="evidence" value="ECO:0007669"/>
    <property type="project" value="TreeGrafter"/>
</dbReference>
<keyword evidence="9" id="KW-0539">Nucleus</keyword>
<name>A0A8J1UT38_OWEFU</name>
<dbReference type="PROSITE" id="PS51083">
    <property type="entry name" value="ZF_HIT"/>
    <property type="match status" value="1"/>
</dbReference>
<evidence type="ECO:0000256" key="3">
    <source>
        <dbReference type="ARBA" id="ARBA00021568"/>
    </source>
</evidence>
<dbReference type="CDD" id="cd23024">
    <property type="entry name" value="zf-HIT_ZNHIT2-3"/>
    <property type="match status" value="1"/>
</dbReference>
<keyword evidence="5" id="KW-0597">Phosphoprotein</keyword>
<dbReference type="AlphaFoldDB" id="A0A8J1UT38"/>
<proteinExistence type="predicted"/>
<comment type="subunit">
    <text evidence="10">Thyroid receptor interacting proteins (TRIPs) specifically interact with the ligand binding domain of the thyroid receptor (TR). Requires the presence of thyroid hormone for its interaction. Interacts with NUFIP1. Interacts (via HIT-type zinc finger) with the RUVBL1/RUVBL2 complex in the presence of ADP.</text>
</comment>
<evidence type="ECO:0000256" key="9">
    <source>
        <dbReference type="ARBA" id="ARBA00023242"/>
    </source>
</evidence>
<dbReference type="InterPro" id="IPR048371">
    <property type="entry name" value="ZNHIT3_C"/>
</dbReference>
<evidence type="ECO:0000256" key="11">
    <source>
        <dbReference type="PROSITE-ProRule" id="PRU00453"/>
    </source>
</evidence>
<keyword evidence="6" id="KW-0479">Metal-binding</keyword>
<dbReference type="InterPro" id="IPR051639">
    <property type="entry name" value="BCD1"/>
</dbReference>
<reference evidence="13" key="1">
    <citation type="submission" date="2022-03" db="EMBL/GenBank/DDBJ databases">
        <authorList>
            <person name="Martin C."/>
        </authorList>
    </citation>
    <scope>NUCLEOTIDE SEQUENCE</scope>
</reference>
<dbReference type="GO" id="GO:0008270">
    <property type="term" value="F:zinc ion binding"/>
    <property type="evidence" value="ECO:0007669"/>
    <property type="project" value="UniProtKB-UniRule"/>
</dbReference>
<dbReference type="GO" id="GO:0005737">
    <property type="term" value="C:cytoplasm"/>
    <property type="evidence" value="ECO:0007669"/>
    <property type="project" value="UniProtKB-SubCell"/>
</dbReference>
<dbReference type="Proteomes" id="UP000749559">
    <property type="component" value="Unassembled WGS sequence"/>
</dbReference>
<sequence length="160" mass="17977">MTLGKETLKCEVCKDVVSKYKCPTCRLKYCSVGCFKDHKKGDTCVPDEETSNTQCDVSQKSPNKHKAMSDGELSESSENDMETEDKVSKECLERLVGSKEIKDLLKNPHLQDMLVYLDSSENPTKDLENAMQEPIFTEFANTCLNIVEPPDGMNKTNVID</sequence>
<dbReference type="Pfam" id="PF21373">
    <property type="entry name" value="ZNHIT3_C"/>
    <property type="match status" value="1"/>
</dbReference>
<evidence type="ECO:0000256" key="4">
    <source>
        <dbReference type="ARBA" id="ARBA00022490"/>
    </source>
</evidence>
<evidence type="ECO:0000256" key="2">
    <source>
        <dbReference type="ARBA" id="ARBA00004496"/>
    </source>
</evidence>
<comment type="subcellular location">
    <subcellularLocation>
        <location evidence="2">Cytoplasm</location>
    </subcellularLocation>
    <subcellularLocation>
        <location evidence="1">Nucleus</location>
    </subcellularLocation>
</comment>
<evidence type="ECO:0000256" key="6">
    <source>
        <dbReference type="ARBA" id="ARBA00022723"/>
    </source>
</evidence>
<gene>
    <name evidence="13" type="ORF">OFUS_LOCUS24638</name>
</gene>
<accession>A0A8J1UT38</accession>
<dbReference type="OrthoDB" id="18412at2759"/>
<dbReference type="GO" id="GO:0005634">
    <property type="term" value="C:nucleus"/>
    <property type="evidence" value="ECO:0007669"/>
    <property type="project" value="UniProtKB-SubCell"/>
</dbReference>
<dbReference type="GO" id="GO:0048254">
    <property type="term" value="P:snoRNA localization"/>
    <property type="evidence" value="ECO:0007669"/>
    <property type="project" value="TreeGrafter"/>
</dbReference>
<dbReference type="GO" id="GO:0000463">
    <property type="term" value="P:maturation of LSU-rRNA from tricistronic rRNA transcript (SSU-rRNA, 5.8S rRNA, LSU-rRNA)"/>
    <property type="evidence" value="ECO:0007669"/>
    <property type="project" value="TreeGrafter"/>
</dbReference>
<evidence type="ECO:0000256" key="8">
    <source>
        <dbReference type="ARBA" id="ARBA00022833"/>
    </source>
</evidence>
<evidence type="ECO:0000313" key="13">
    <source>
        <dbReference type="EMBL" id="CAH1800797.1"/>
    </source>
</evidence>
<feature type="region of interest" description="Disordered" evidence="12">
    <location>
        <begin position="42"/>
        <end position="86"/>
    </location>
</feature>
<dbReference type="PANTHER" id="PTHR13483:SF11">
    <property type="entry name" value="ZINC FINGER HIT DOMAIN-CONTAINING PROTEIN 3"/>
    <property type="match status" value="1"/>
</dbReference>
<keyword evidence="8" id="KW-0862">Zinc</keyword>
<organism evidence="13 14">
    <name type="scientific">Owenia fusiformis</name>
    <name type="common">Polychaete worm</name>
    <dbReference type="NCBI Taxonomy" id="6347"/>
    <lineage>
        <taxon>Eukaryota</taxon>
        <taxon>Metazoa</taxon>
        <taxon>Spiralia</taxon>
        <taxon>Lophotrochozoa</taxon>
        <taxon>Annelida</taxon>
        <taxon>Polychaeta</taxon>
        <taxon>Sedentaria</taxon>
        <taxon>Canalipalpata</taxon>
        <taxon>Sabellida</taxon>
        <taxon>Oweniida</taxon>
        <taxon>Oweniidae</taxon>
        <taxon>Owenia</taxon>
    </lineage>
</organism>
<dbReference type="PANTHER" id="PTHR13483">
    <property type="entry name" value="BOX C_D SNORNA PROTEIN 1-RELATED"/>
    <property type="match status" value="1"/>
</dbReference>
<dbReference type="Pfam" id="PF04438">
    <property type="entry name" value="zf-HIT"/>
    <property type="match status" value="1"/>
</dbReference>
<keyword evidence="7 11" id="KW-0863">Zinc-finger</keyword>
<dbReference type="SUPFAM" id="SSF144232">
    <property type="entry name" value="HIT/MYND zinc finger-like"/>
    <property type="match status" value="1"/>
</dbReference>
<evidence type="ECO:0000256" key="7">
    <source>
        <dbReference type="ARBA" id="ARBA00022771"/>
    </source>
</evidence>
<keyword evidence="14" id="KW-1185">Reference proteome</keyword>
<keyword evidence="4" id="KW-0963">Cytoplasm</keyword>